<organism evidence="2 3">
    <name type="scientific">Bondarzewia mesenterica</name>
    <dbReference type="NCBI Taxonomy" id="1095465"/>
    <lineage>
        <taxon>Eukaryota</taxon>
        <taxon>Fungi</taxon>
        <taxon>Dikarya</taxon>
        <taxon>Basidiomycota</taxon>
        <taxon>Agaricomycotina</taxon>
        <taxon>Agaricomycetes</taxon>
        <taxon>Russulales</taxon>
        <taxon>Bondarzewiaceae</taxon>
        <taxon>Bondarzewia</taxon>
    </lineage>
</organism>
<evidence type="ECO:0000313" key="2">
    <source>
        <dbReference type="EMBL" id="THH17437.1"/>
    </source>
</evidence>
<dbReference type="AlphaFoldDB" id="A0A4S4LZ72"/>
<evidence type="ECO:0000259" key="1">
    <source>
        <dbReference type="SMART" id="SM00829"/>
    </source>
</evidence>
<feature type="domain" description="Enoyl reductase (ER)" evidence="1">
    <location>
        <begin position="10"/>
        <end position="264"/>
    </location>
</feature>
<sequence length="271" mass="29564">MKVLPNFLVGRPETAEFDFSGIVVDGNGTGWRNGDAVFGVVPPGLCRKSREGALSEYTVVPSSHISSRPANTTPVQAAGIAAVGLTAYQCLFDVAGLEEVCQGRWVKVMASASERNRTYVMELGADEITELLTSPWSSHATRPKFNVILDAVGLADDSLYAKSETYLAPGGVFISVGPQPTGWVDVPKLMKLMFHLIQPDWLGGIKRRWIWVSGQPRKDTIDAVQKFVADGKVKPVIDSVYAFEDVFQAYDRIMSERATGKVVVKVDPDVE</sequence>
<reference evidence="2 3" key="1">
    <citation type="submission" date="2019-02" db="EMBL/GenBank/DDBJ databases">
        <title>Genome sequencing of the rare red list fungi Bondarzewia mesenterica.</title>
        <authorList>
            <person name="Buettner E."/>
            <person name="Kellner H."/>
        </authorList>
    </citation>
    <scope>NUCLEOTIDE SEQUENCE [LARGE SCALE GENOMIC DNA]</scope>
    <source>
        <strain evidence="2 3">DSM 108281</strain>
    </source>
</reference>
<dbReference type="CDD" id="cd08267">
    <property type="entry name" value="MDR1"/>
    <property type="match status" value="1"/>
</dbReference>
<dbReference type="GO" id="GO:0016491">
    <property type="term" value="F:oxidoreductase activity"/>
    <property type="evidence" value="ECO:0007669"/>
    <property type="project" value="InterPro"/>
</dbReference>
<dbReference type="Proteomes" id="UP000310158">
    <property type="component" value="Unassembled WGS sequence"/>
</dbReference>
<dbReference type="Gene3D" id="3.40.50.720">
    <property type="entry name" value="NAD(P)-binding Rossmann-like Domain"/>
    <property type="match status" value="2"/>
</dbReference>
<accession>A0A4S4LZ72</accession>
<dbReference type="InterPro" id="IPR011032">
    <property type="entry name" value="GroES-like_sf"/>
</dbReference>
<dbReference type="InterPro" id="IPR050700">
    <property type="entry name" value="YIM1/Zinc_Alcohol_DH_Fams"/>
</dbReference>
<dbReference type="SUPFAM" id="SSF51735">
    <property type="entry name" value="NAD(P)-binding Rossmann-fold domains"/>
    <property type="match status" value="1"/>
</dbReference>
<dbReference type="Pfam" id="PF13602">
    <property type="entry name" value="ADH_zinc_N_2"/>
    <property type="match status" value="1"/>
</dbReference>
<dbReference type="InterPro" id="IPR036291">
    <property type="entry name" value="NAD(P)-bd_dom_sf"/>
</dbReference>
<dbReference type="Gene3D" id="3.90.180.10">
    <property type="entry name" value="Medium-chain alcohol dehydrogenases, catalytic domain"/>
    <property type="match status" value="2"/>
</dbReference>
<dbReference type="PANTHER" id="PTHR11695">
    <property type="entry name" value="ALCOHOL DEHYDROGENASE RELATED"/>
    <property type="match status" value="1"/>
</dbReference>
<dbReference type="EMBL" id="SGPL01000112">
    <property type="protein sequence ID" value="THH17437.1"/>
    <property type="molecule type" value="Genomic_DNA"/>
</dbReference>
<comment type="caution">
    <text evidence="2">The sequence shown here is derived from an EMBL/GenBank/DDBJ whole genome shotgun (WGS) entry which is preliminary data.</text>
</comment>
<evidence type="ECO:0000313" key="3">
    <source>
        <dbReference type="Proteomes" id="UP000310158"/>
    </source>
</evidence>
<dbReference type="InterPro" id="IPR020843">
    <property type="entry name" value="ER"/>
</dbReference>
<dbReference type="SMART" id="SM00829">
    <property type="entry name" value="PKS_ER"/>
    <property type="match status" value="1"/>
</dbReference>
<protein>
    <recommendedName>
        <fullName evidence="1">Enoyl reductase (ER) domain-containing protein</fullName>
    </recommendedName>
</protein>
<gene>
    <name evidence="2" type="ORF">EW146_g3376</name>
</gene>
<keyword evidence="3" id="KW-1185">Reference proteome</keyword>
<proteinExistence type="predicted"/>
<dbReference type="PANTHER" id="PTHR11695:SF294">
    <property type="entry name" value="RETICULON-4-INTERACTING PROTEIN 1, MITOCHONDRIAL"/>
    <property type="match status" value="1"/>
</dbReference>
<name>A0A4S4LZ72_9AGAM</name>
<dbReference type="GO" id="GO:0005739">
    <property type="term" value="C:mitochondrion"/>
    <property type="evidence" value="ECO:0007669"/>
    <property type="project" value="TreeGrafter"/>
</dbReference>
<dbReference type="SUPFAM" id="SSF50129">
    <property type="entry name" value="GroES-like"/>
    <property type="match status" value="1"/>
</dbReference>
<dbReference type="OrthoDB" id="3509362at2759"/>